<dbReference type="EMBL" id="GGEC01028451">
    <property type="protein sequence ID" value="MBX08935.1"/>
    <property type="molecule type" value="Transcribed_RNA"/>
</dbReference>
<evidence type="ECO:0000313" key="1">
    <source>
        <dbReference type="EMBL" id="MBX08935.1"/>
    </source>
</evidence>
<sequence length="31" mass="3484">MEPRHNTYSASSFCKRTASTWTTVCAFLTVS</sequence>
<accession>A0A2P2KT85</accession>
<dbReference type="AlphaFoldDB" id="A0A2P2KT85"/>
<proteinExistence type="predicted"/>
<organism evidence="1">
    <name type="scientific">Rhizophora mucronata</name>
    <name type="common">Asiatic mangrove</name>
    <dbReference type="NCBI Taxonomy" id="61149"/>
    <lineage>
        <taxon>Eukaryota</taxon>
        <taxon>Viridiplantae</taxon>
        <taxon>Streptophyta</taxon>
        <taxon>Embryophyta</taxon>
        <taxon>Tracheophyta</taxon>
        <taxon>Spermatophyta</taxon>
        <taxon>Magnoliopsida</taxon>
        <taxon>eudicotyledons</taxon>
        <taxon>Gunneridae</taxon>
        <taxon>Pentapetalae</taxon>
        <taxon>rosids</taxon>
        <taxon>fabids</taxon>
        <taxon>Malpighiales</taxon>
        <taxon>Rhizophoraceae</taxon>
        <taxon>Rhizophora</taxon>
    </lineage>
</organism>
<reference evidence="1" key="1">
    <citation type="submission" date="2018-02" db="EMBL/GenBank/DDBJ databases">
        <title>Rhizophora mucronata_Transcriptome.</title>
        <authorList>
            <person name="Meera S.P."/>
            <person name="Sreeshan A."/>
            <person name="Augustine A."/>
        </authorList>
    </citation>
    <scope>NUCLEOTIDE SEQUENCE</scope>
    <source>
        <tissue evidence="1">Leaf</tissue>
    </source>
</reference>
<protein>
    <submittedName>
        <fullName evidence="1">Uncharacterized protein</fullName>
    </submittedName>
</protein>
<name>A0A2P2KT85_RHIMU</name>